<dbReference type="Proteomes" id="UP000199120">
    <property type="component" value="Unassembled WGS sequence"/>
</dbReference>
<reference evidence="2" key="1">
    <citation type="submission" date="2016-10" db="EMBL/GenBank/DDBJ databases">
        <authorList>
            <person name="Varghese N."/>
            <person name="Submissions S."/>
        </authorList>
    </citation>
    <scope>NUCLEOTIDE SEQUENCE [LARGE SCALE GENOMIC DNA]</scope>
    <source>
        <strain evidence="2">LMG 26416</strain>
    </source>
</reference>
<evidence type="ECO:0000313" key="1">
    <source>
        <dbReference type="EMBL" id="SEK92331.1"/>
    </source>
</evidence>
<name>A0A1H7KZW9_9BURK</name>
<organism evidence="1 2">
    <name type="scientific">Paraburkholderia caballeronis</name>
    <dbReference type="NCBI Taxonomy" id="416943"/>
    <lineage>
        <taxon>Bacteria</taxon>
        <taxon>Pseudomonadati</taxon>
        <taxon>Pseudomonadota</taxon>
        <taxon>Betaproteobacteria</taxon>
        <taxon>Burkholderiales</taxon>
        <taxon>Burkholderiaceae</taxon>
        <taxon>Paraburkholderia</taxon>
    </lineage>
</organism>
<dbReference type="SUPFAM" id="SSF46785">
    <property type="entry name" value="Winged helix' DNA-binding domain"/>
    <property type="match status" value="1"/>
</dbReference>
<dbReference type="EMBL" id="FOAJ01000004">
    <property type="protein sequence ID" value="SEK92331.1"/>
    <property type="molecule type" value="Genomic_DNA"/>
</dbReference>
<dbReference type="AlphaFoldDB" id="A0A1H7KZW9"/>
<dbReference type="STRING" id="416943.SAMN05445871_4051"/>
<evidence type="ECO:0008006" key="3">
    <source>
        <dbReference type="Google" id="ProtNLM"/>
    </source>
</evidence>
<sequence>MSLIHEVEAWEFELPGLKKLVLLAVARMAGRPSLEALVHVPRLALQCGISESAARKYLGALEADGYFTASKDGRVLRIRLALENPVWSNSR</sequence>
<dbReference type="OrthoDB" id="9114505at2"/>
<protein>
    <recommendedName>
        <fullName evidence="3">Helix-turn-helix domain-containing protein</fullName>
    </recommendedName>
</protein>
<evidence type="ECO:0000313" key="2">
    <source>
        <dbReference type="Proteomes" id="UP000199120"/>
    </source>
</evidence>
<gene>
    <name evidence="1" type="ORF">SAMN05192542_104128</name>
</gene>
<keyword evidence="2" id="KW-1185">Reference proteome</keyword>
<proteinExistence type="predicted"/>
<dbReference type="RefSeq" id="WP_090548108.1">
    <property type="nucleotide sequence ID" value="NZ_FNSR01000002.1"/>
</dbReference>
<accession>A0A1H7KZW9</accession>
<dbReference type="InterPro" id="IPR036390">
    <property type="entry name" value="WH_DNA-bd_sf"/>
</dbReference>